<dbReference type="Gene3D" id="3.40.630.30">
    <property type="match status" value="1"/>
</dbReference>
<proteinExistence type="predicted"/>
<reference evidence="2" key="1">
    <citation type="submission" date="2020-12" db="EMBL/GenBank/DDBJ databases">
        <title>Oil enriched cultivation method for isolating marine PHA-producing bacteria.</title>
        <authorList>
            <person name="Zheng W."/>
            <person name="Yu S."/>
            <person name="Huang Y."/>
        </authorList>
    </citation>
    <scope>NUCLEOTIDE SEQUENCE</scope>
    <source>
        <strain evidence="2">SY-2-3</strain>
    </source>
</reference>
<dbReference type="EMBL" id="JAEKJW010000001">
    <property type="protein sequence ID" value="MBN8195680.1"/>
    <property type="molecule type" value="Genomic_DNA"/>
</dbReference>
<accession>A0A8I1M5J4</accession>
<comment type="caution">
    <text evidence="2">The sequence shown here is derived from an EMBL/GenBank/DDBJ whole genome shotgun (WGS) entry which is preliminary data.</text>
</comment>
<dbReference type="InterPro" id="IPR016181">
    <property type="entry name" value="Acyl_CoA_acyltransferase"/>
</dbReference>
<sequence length="181" mass="19868">MYLRPLDPVADGPALHTIFGDPQCCLWLPEPAFADIDATIAKLTDWTTGFEKTSWAIALTPDGPAIGRISLFNTGHDKDVWEAACMVSPATRGQNIAARALSVAIEYLFATTTARRIYADIDPDNHASVKTFEKLGFTREGVLRGEWVTHIGIRDSVIYGLLRTDPRPSMPDKPVLVETGK</sequence>
<organism evidence="2 3">
    <name type="scientific">Thalassospira povalilytica</name>
    <dbReference type="NCBI Taxonomy" id="732237"/>
    <lineage>
        <taxon>Bacteria</taxon>
        <taxon>Pseudomonadati</taxon>
        <taxon>Pseudomonadota</taxon>
        <taxon>Alphaproteobacteria</taxon>
        <taxon>Rhodospirillales</taxon>
        <taxon>Thalassospiraceae</taxon>
        <taxon>Thalassospira</taxon>
    </lineage>
</organism>
<dbReference type="InterPro" id="IPR000182">
    <property type="entry name" value="GNAT_dom"/>
</dbReference>
<dbReference type="SUPFAM" id="SSF55729">
    <property type="entry name" value="Acyl-CoA N-acyltransferases (Nat)"/>
    <property type="match status" value="1"/>
</dbReference>
<dbReference type="Pfam" id="PF13302">
    <property type="entry name" value="Acetyltransf_3"/>
    <property type="match status" value="1"/>
</dbReference>
<dbReference type="PROSITE" id="PS51186">
    <property type="entry name" value="GNAT"/>
    <property type="match status" value="1"/>
</dbReference>
<dbReference type="AlphaFoldDB" id="A0A8I1M5J4"/>
<protein>
    <submittedName>
        <fullName evidence="2">GNAT family N-acetyltransferase</fullName>
    </submittedName>
</protein>
<evidence type="ECO:0000313" key="3">
    <source>
        <dbReference type="Proteomes" id="UP000664405"/>
    </source>
</evidence>
<dbReference type="PANTHER" id="PTHR43441:SF2">
    <property type="entry name" value="FAMILY ACETYLTRANSFERASE, PUTATIVE (AFU_ORTHOLOGUE AFUA_7G00850)-RELATED"/>
    <property type="match status" value="1"/>
</dbReference>
<name>A0A8I1M5J4_9PROT</name>
<dbReference type="GO" id="GO:0008999">
    <property type="term" value="F:protein-N-terminal-alanine acetyltransferase activity"/>
    <property type="evidence" value="ECO:0007669"/>
    <property type="project" value="TreeGrafter"/>
</dbReference>
<dbReference type="PANTHER" id="PTHR43441">
    <property type="entry name" value="RIBOSOMAL-PROTEIN-SERINE ACETYLTRANSFERASE"/>
    <property type="match status" value="1"/>
</dbReference>
<feature type="domain" description="N-acetyltransferase" evidence="1">
    <location>
        <begin position="1"/>
        <end position="164"/>
    </location>
</feature>
<dbReference type="GO" id="GO:0005737">
    <property type="term" value="C:cytoplasm"/>
    <property type="evidence" value="ECO:0007669"/>
    <property type="project" value="TreeGrafter"/>
</dbReference>
<gene>
    <name evidence="2" type="ORF">JF547_04285</name>
</gene>
<dbReference type="Proteomes" id="UP000664405">
    <property type="component" value="Unassembled WGS sequence"/>
</dbReference>
<evidence type="ECO:0000313" key="2">
    <source>
        <dbReference type="EMBL" id="MBN8195680.1"/>
    </source>
</evidence>
<dbReference type="GO" id="GO:1990189">
    <property type="term" value="F:protein N-terminal-serine acetyltransferase activity"/>
    <property type="evidence" value="ECO:0007669"/>
    <property type="project" value="TreeGrafter"/>
</dbReference>
<keyword evidence="2" id="KW-0808">Transferase</keyword>
<evidence type="ECO:0000259" key="1">
    <source>
        <dbReference type="PROSITE" id="PS51186"/>
    </source>
</evidence>
<dbReference type="InterPro" id="IPR051908">
    <property type="entry name" value="Ribosomal_N-acetyltransferase"/>
</dbReference>